<comment type="caution">
    <text evidence="1">The sequence shown here is derived from an EMBL/GenBank/DDBJ whole genome shotgun (WGS) entry which is preliminary data.</text>
</comment>
<organism evidence="1 2">
    <name type="scientific">Lapidilactobacillus dextrinicus</name>
    <dbReference type="NCBI Taxonomy" id="51664"/>
    <lineage>
        <taxon>Bacteria</taxon>
        <taxon>Bacillati</taxon>
        <taxon>Bacillota</taxon>
        <taxon>Bacilli</taxon>
        <taxon>Lactobacillales</taxon>
        <taxon>Lactobacillaceae</taxon>
        <taxon>Lapidilactobacillus</taxon>
    </lineage>
</organism>
<name>A0A921B305_9LACO</name>
<evidence type="ECO:0000313" key="1">
    <source>
        <dbReference type="EMBL" id="HJE15233.1"/>
    </source>
</evidence>
<accession>A0A921B305</accession>
<reference evidence="1" key="1">
    <citation type="journal article" date="2021" name="PeerJ">
        <title>Extensive microbial diversity within the chicken gut microbiome revealed by metagenomics and culture.</title>
        <authorList>
            <person name="Gilroy R."/>
            <person name="Ravi A."/>
            <person name="Getino M."/>
            <person name="Pursley I."/>
            <person name="Horton D.L."/>
            <person name="Alikhan N.F."/>
            <person name="Baker D."/>
            <person name="Gharbi K."/>
            <person name="Hall N."/>
            <person name="Watson M."/>
            <person name="Adriaenssens E.M."/>
            <person name="Foster-Nyarko E."/>
            <person name="Jarju S."/>
            <person name="Secka A."/>
            <person name="Antonio M."/>
            <person name="Oren A."/>
            <person name="Chaudhuri R.R."/>
            <person name="La Ragione R."/>
            <person name="Hildebrand F."/>
            <person name="Pallen M.J."/>
        </authorList>
    </citation>
    <scope>NUCLEOTIDE SEQUENCE</scope>
    <source>
        <strain evidence="1">CHK173-2119</strain>
    </source>
</reference>
<proteinExistence type="predicted"/>
<reference evidence="1" key="2">
    <citation type="submission" date="2021-09" db="EMBL/GenBank/DDBJ databases">
        <authorList>
            <person name="Gilroy R."/>
        </authorList>
    </citation>
    <scope>NUCLEOTIDE SEQUENCE</scope>
    <source>
        <strain evidence="1">CHK173-2119</strain>
    </source>
</reference>
<evidence type="ECO:0000313" key="2">
    <source>
        <dbReference type="Proteomes" id="UP000774947"/>
    </source>
</evidence>
<dbReference type="AlphaFoldDB" id="A0A921B305"/>
<dbReference type="Proteomes" id="UP000774947">
    <property type="component" value="Unassembled WGS sequence"/>
</dbReference>
<sequence length="81" mass="9364">MKNVNRRKRIYAIYRGEQNLADGTRDELAAKFNVKPKTISFWACPSYLKRLEKPGHNPDKSLIVVCIGFAGEDYGWKGEFR</sequence>
<dbReference type="EMBL" id="DYXY01000102">
    <property type="protein sequence ID" value="HJE15233.1"/>
    <property type="molecule type" value="Genomic_DNA"/>
</dbReference>
<gene>
    <name evidence="1" type="ORF">K8W17_04065</name>
</gene>
<protein>
    <submittedName>
        <fullName evidence="1">Uncharacterized protein</fullName>
    </submittedName>
</protein>